<name>A0ACC3MFJ5_9PEZI</name>
<comment type="caution">
    <text evidence="1">The sequence shown here is derived from an EMBL/GenBank/DDBJ whole genome shotgun (WGS) entry which is preliminary data.</text>
</comment>
<dbReference type="EMBL" id="JAUTXU010000280">
    <property type="protein sequence ID" value="KAK3690774.1"/>
    <property type="molecule type" value="Genomic_DNA"/>
</dbReference>
<keyword evidence="2" id="KW-1185">Reference proteome</keyword>
<evidence type="ECO:0000313" key="1">
    <source>
        <dbReference type="EMBL" id="KAK3690774.1"/>
    </source>
</evidence>
<organism evidence="1 2">
    <name type="scientific">Vermiconidia calcicola</name>
    <dbReference type="NCBI Taxonomy" id="1690605"/>
    <lineage>
        <taxon>Eukaryota</taxon>
        <taxon>Fungi</taxon>
        <taxon>Dikarya</taxon>
        <taxon>Ascomycota</taxon>
        <taxon>Pezizomycotina</taxon>
        <taxon>Dothideomycetes</taxon>
        <taxon>Dothideomycetidae</taxon>
        <taxon>Mycosphaerellales</taxon>
        <taxon>Extremaceae</taxon>
        <taxon>Vermiconidia</taxon>
    </lineage>
</organism>
<accession>A0ACC3MFJ5</accession>
<dbReference type="Proteomes" id="UP001281147">
    <property type="component" value="Unassembled WGS sequence"/>
</dbReference>
<protein>
    <submittedName>
        <fullName evidence="1">Uncharacterized protein</fullName>
    </submittedName>
</protein>
<reference evidence="1" key="1">
    <citation type="submission" date="2023-07" db="EMBL/GenBank/DDBJ databases">
        <title>Black Yeasts Isolated from many extreme environments.</title>
        <authorList>
            <person name="Coleine C."/>
            <person name="Stajich J.E."/>
            <person name="Selbmann L."/>
        </authorList>
    </citation>
    <scope>NUCLEOTIDE SEQUENCE</scope>
    <source>
        <strain evidence="1">CCFEE 5714</strain>
    </source>
</reference>
<gene>
    <name evidence="1" type="ORF">LTR37_018996</name>
</gene>
<proteinExistence type="predicted"/>
<sequence length="232" mass="26531">MAGRKRSRLDNSTDEAKRHKLAHPDRTPAIRVTRAMDPGVAEAVLMITELLENILLFLPMKDALLAQRVSRKWNAVISESSALQKKLFFLAEETTSRWCFQFVDDDRNCRVTKVDPNAAVDKRGWRDAANHRVTRCVTDVAMFNPLLLRDKRRQTICVVFSAGANLWVPPVEVPPYASYYKMLLTQPPLREATAYHETHSHPRYEYQHQKDQVENEAGLTALDLVTSGRMAE</sequence>
<evidence type="ECO:0000313" key="2">
    <source>
        <dbReference type="Proteomes" id="UP001281147"/>
    </source>
</evidence>